<dbReference type="GO" id="GO:0016491">
    <property type="term" value="F:oxidoreductase activity"/>
    <property type="evidence" value="ECO:0007669"/>
    <property type="project" value="UniProtKB-KW"/>
</dbReference>
<organism evidence="4 5">
    <name type="scientific">Aeromicrobium chenweiae</name>
    <dbReference type="NCBI Taxonomy" id="2079793"/>
    <lineage>
        <taxon>Bacteria</taxon>
        <taxon>Bacillati</taxon>
        <taxon>Actinomycetota</taxon>
        <taxon>Actinomycetes</taxon>
        <taxon>Propionibacteriales</taxon>
        <taxon>Nocardioidaceae</taxon>
        <taxon>Aeromicrobium</taxon>
    </lineage>
</organism>
<keyword evidence="2" id="KW-0521">NADP</keyword>
<protein>
    <submittedName>
        <fullName evidence="4">3-oxoacyl-ACP reductase</fullName>
    </submittedName>
</protein>
<dbReference type="Proteomes" id="UP000244384">
    <property type="component" value="Chromosome"/>
</dbReference>
<dbReference type="PANTHER" id="PTHR43618:SF8">
    <property type="entry name" value="7ALPHA-HYDROXYSTEROID DEHYDROGENASE"/>
    <property type="match status" value="1"/>
</dbReference>
<sequence length="259" mass="26335">MTDLFSVAGKTVLITGGSRGIGATAARGYVEAGAHAIVSSRNADACERTADALSALGRCTAAPADVSTPDGVRALVEAVDRVAEGKLDILLNNAGVTWGAPLEDFPRKGWDKVLATNLTAVFQLTVAMLPALRRSASAANPARVISVGLVDGLRVSPFDNFSYGASKAGVHLLTRHLASTLADEHVLVNAIAPGAFRSDMTAFALDDEAAHAEIVAGIPLSRVGAADDIVGALLYLSSPASAYVTGTVLPVDGGVSGCA</sequence>
<dbReference type="InterPro" id="IPR020904">
    <property type="entry name" value="Sc_DH/Rdtase_CS"/>
</dbReference>
<dbReference type="InterPro" id="IPR052178">
    <property type="entry name" value="Sec_Metab_Biosynth_SDR"/>
</dbReference>
<dbReference type="RefSeq" id="WP_108577848.1">
    <property type="nucleotide sequence ID" value="NZ_CP026952.1"/>
</dbReference>
<dbReference type="OrthoDB" id="286404at2"/>
<evidence type="ECO:0000256" key="3">
    <source>
        <dbReference type="ARBA" id="ARBA00023002"/>
    </source>
</evidence>
<evidence type="ECO:0000256" key="2">
    <source>
        <dbReference type="ARBA" id="ARBA00022857"/>
    </source>
</evidence>
<dbReference type="EMBL" id="CP026952">
    <property type="protein sequence ID" value="AWB92203.1"/>
    <property type="molecule type" value="Genomic_DNA"/>
</dbReference>
<name>A0A2S0WLI9_9ACTN</name>
<evidence type="ECO:0000313" key="4">
    <source>
        <dbReference type="EMBL" id="AWB92203.1"/>
    </source>
</evidence>
<dbReference type="SUPFAM" id="SSF51735">
    <property type="entry name" value="NAD(P)-binding Rossmann-fold domains"/>
    <property type="match status" value="1"/>
</dbReference>
<keyword evidence="3" id="KW-0560">Oxidoreductase</keyword>
<dbReference type="FunFam" id="3.40.50.720:FF:000084">
    <property type="entry name" value="Short-chain dehydrogenase reductase"/>
    <property type="match status" value="1"/>
</dbReference>
<evidence type="ECO:0000256" key="1">
    <source>
        <dbReference type="ARBA" id="ARBA00006484"/>
    </source>
</evidence>
<dbReference type="PANTHER" id="PTHR43618">
    <property type="entry name" value="7-ALPHA-HYDROXYSTEROID DEHYDROGENASE"/>
    <property type="match status" value="1"/>
</dbReference>
<dbReference type="InterPro" id="IPR036291">
    <property type="entry name" value="NAD(P)-bd_dom_sf"/>
</dbReference>
<evidence type="ECO:0000313" key="5">
    <source>
        <dbReference type="Proteomes" id="UP000244384"/>
    </source>
</evidence>
<keyword evidence="5" id="KW-1185">Reference proteome</keyword>
<proteinExistence type="inferred from homology"/>
<dbReference type="Pfam" id="PF13561">
    <property type="entry name" value="adh_short_C2"/>
    <property type="match status" value="1"/>
</dbReference>
<dbReference type="PRINTS" id="PR00080">
    <property type="entry name" value="SDRFAMILY"/>
</dbReference>
<dbReference type="PRINTS" id="PR00081">
    <property type="entry name" value="GDHRDH"/>
</dbReference>
<dbReference type="Gene3D" id="3.40.50.720">
    <property type="entry name" value="NAD(P)-binding Rossmann-like Domain"/>
    <property type="match status" value="1"/>
</dbReference>
<dbReference type="AlphaFoldDB" id="A0A2S0WLI9"/>
<dbReference type="InterPro" id="IPR002347">
    <property type="entry name" value="SDR_fam"/>
</dbReference>
<reference evidence="5" key="1">
    <citation type="submission" date="2018-01" db="EMBL/GenBank/DDBJ databases">
        <authorList>
            <person name="Li J."/>
        </authorList>
    </citation>
    <scope>NUCLEOTIDE SEQUENCE [LARGE SCALE GENOMIC DNA]</scope>
    <source>
        <strain evidence="5">592</strain>
    </source>
</reference>
<dbReference type="KEGG" id="aez:C3E78_08320"/>
<gene>
    <name evidence="4" type="ORF">C3E78_08320</name>
</gene>
<accession>A0A2S0WLI9</accession>
<dbReference type="PROSITE" id="PS00061">
    <property type="entry name" value="ADH_SHORT"/>
    <property type="match status" value="1"/>
</dbReference>
<comment type="similarity">
    <text evidence="1">Belongs to the short-chain dehydrogenases/reductases (SDR) family.</text>
</comment>
<accession>A0A5F2EQ51</accession>